<sequence length="523" mass="59114">MLWADRIASEIQDTRKPRNGKTFLIRDEKTISGRVHVGSMRGVAIHGLVAEVLAENGVASEFRFEIGDLDPFDSIPNYLDTKKFTEHLGKPLFAVPSPESGFKNYAEYFGEEFIGVHKKAGFIPNYYRATDFYRSGKMDTLVKVALERANDIRRILREVSGSEKDVSWLPVSVICEKCGKMMTTRAYGYDGETVGYACDKNPDECVPCGHTGRIAPWRGAAKLFWKVDWAAKWVAQGVDIEGGGKDHSTRGGSRDAANHISREVFGYEPPFDIPYEFFLVGGKKMSSSKGRGSSAKDMSDLFPPQTYRLALIGKDIREQINIDPSGESVPRLYDWHDELALGVREGKADDYSRLYALCELPKNRAALSALWQMRFREVAFIAQMPHLSLEDEAARAKGSALTADERIALEERARYAKFWLTAYAPEEFKYELQEEMPNVNLSNIQKKALGVLAEYLQAEKRTGEELHLRLHELKTEVPIQPKDLFQAMYRIFLVRDSGPKAGWFLAGLPRNFVIKRLKEASQQ</sequence>
<comment type="caution">
    <text evidence="11">The sequence shown here is derived from an EMBL/GenBank/DDBJ whole genome shotgun (WGS) entry which is preliminary data.</text>
</comment>
<dbReference type="EC" id="6.1.1.6" evidence="10"/>
<dbReference type="PANTHER" id="PTHR37940:SF1">
    <property type="entry name" value="LYSINE--TRNA LIGASE"/>
    <property type="match status" value="1"/>
</dbReference>
<evidence type="ECO:0000313" key="12">
    <source>
        <dbReference type="Proteomes" id="UP000724148"/>
    </source>
</evidence>
<dbReference type="SUPFAM" id="SSF48163">
    <property type="entry name" value="An anticodon-binding domain of class I aminoacyl-tRNA synthetases"/>
    <property type="match status" value="1"/>
</dbReference>
<dbReference type="GO" id="GO:0005524">
    <property type="term" value="F:ATP binding"/>
    <property type="evidence" value="ECO:0007669"/>
    <property type="project" value="UniProtKB-UniRule"/>
</dbReference>
<dbReference type="GO" id="GO:0000049">
    <property type="term" value="F:tRNA binding"/>
    <property type="evidence" value="ECO:0007669"/>
    <property type="project" value="InterPro"/>
</dbReference>
<evidence type="ECO:0000256" key="8">
    <source>
        <dbReference type="ARBA" id="ARBA00023146"/>
    </source>
</evidence>
<dbReference type="SUPFAM" id="SSF52374">
    <property type="entry name" value="Nucleotidylyl transferase"/>
    <property type="match status" value="1"/>
</dbReference>
<dbReference type="Gene3D" id="1.10.10.350">
    <property type="match status" value="1"/>
</dbReference>
<evidence type="ECO:0000313" key="11">
    <source>
        <dbReference type="EMBL" id="MBI2096648.1"/>
    </source>
</evidence>
<dbReference type="GO" id="GO:0006430">
    <property type="term" value="P:lysyl-tRNA aminoacylation"/>
    <property type="evidence" value="ECO:0007669"/>
    <property type="project" value="UniProtKB-UniRule"/>
</dbReference>
<evidence type="ECO:0000256" key="6">
    <source>
        <dbReference type="ARBA" id="ARBA00022840"/>
    </source>
</evidence>
<organism evidence="11 12">
    <name type="scientific">Candidatus Sungiibacteriota bacterium</name>
    <dbReference type="NCBI Taxonomy" id="2750080"/>
    <lineage>
        <taxon>Bacteria</taxon>
        <taxon>Candidatus Sungiibacteriota</taxon>
    </lineage>
</organism>
<feature type="short sequence motif" description="'KMSKS' region" evidence="10">
    <location>
        <begin position="284"/>
        <end position="288"/>
    </location>
</feature>
<accession>A0A931SAX9</accession>
<evidence type="ECO:0000256" key="7">
    <source>
        <dbReference type="ARBA" id="ARBA00022917"/>
    </source>
</evidence>
<comment type="similarity">
    <text evidence="2 10">Belongs to the class-I aminoacyl-tRNA synthetase family.</text>
</comment>
<dbReference type="Pfam" id="PF01921">
    <property type="entry name" value="tRNA-synt_1f"/>
    <property type="match status" value="1"/>
</dbReference>
<reference evidence="11" key="1">
    <citation type="submission" date="2020-07" db="EMBL/GenBank/DDBJ databases">
        <title>Huge and variable diversity of episymbiotic CPR bacteria and DPANN archaea in groundwater ecosystems.</title>
        <authorList>
            <person name="He C.Y."/>
            <person name="Keren R."/>
            <person name="Whittaker M."/>
            <person name="Farag I.F."/>
            <person name="Doudna J."/>
            <person name="Cate J.H.D."/>
            <person name="Banfield J.F."/>
        </authorList>
    </citation>
    <scope>NUCLEOTIDE SEQUENCE</scope>
    <source>
        <strain evidence="11">NC_groundwater_193_Ag_S-0.1um_51_7</strain>
    </source>
</reference>
<keyword evidence="5 10" id="KW-0547">Nucleotide-binding</keyword>
<dbReference type="InterPro" id="IPR020751">
    <property type="entry name" value="aa-tRNA-synth_I_codon-bd_sub2"/>
</dbReference>
<dbReference type="AlphaFoldDB" id="A0A931SAX9"/>
<dbReference type="HAMAP" id="MF_00177">
    <property type="entry name" value="Lys_tRNA_synth_class1"/>
    <property type="match status" value="1"/>
</dbReference>
<keyword evidence="8 10" id="KW-0030">Aminoacyl-tRNA synthetase</keyword>
<keyword evidence="4 10" id="KW-0436">Ligase</keyword>
<dbReference type="NCBIfam" id="TIGR00467">
    <property type="entry name" value="lysS_arch"/>
    <property type="match status" value="1"/>
</dbReference>
<evidence type="ECO:0000256" key="2">
    <source>
        <dbReference type="ARBA" id="ARBA00005594"/>
    </source>
</evidence>
<dbReference type="InterPro" id="IPR002904">
    <property type="entry name" value="Lys-tRNA-ligase"/>
</dbReference>
<comment type="catalytic activity">
    <reaction evidence="9 10">
        <text>tRNA(Lys) + L-lysine + ATP = L-lysyl-tRNA(Lys) + AMP + diphosphate</text>
        <dbReference type="Rhea" id="RHEA:20792"/>
        <dbReference type="Rhea" id="RHEA-COMP:9696"/>
        <dbReference type="Rhea" id="RHEA-COMP:9697"/>
        <dbReference type="ChEBI" id="CHEBI:30616"/>
        <dbReference type="ChEBI" id="CHEBI:32551"/>
        <dbReference type="ChEBI" id="CHEBI:33019"/>
        <dbReference type="ChEBI" id="CHEBI:78442"/>
        <dbReference type="ChEBI" id="CHEBI:78529"/>
        <dbReference type="ChEBI" id="CHEBI:456215"/>
        <dbReference type="EC" id="6.1.1.6"/>
    </reaction>
</comment>
<evidence type="ECO:0000256" key="5">
    <source>
        <dbReference type="ARBA" id="ARBA00022741"/>
    </source>
</evidence>
<comment type="caution">
    <text evidence="10">Lacks conserved residue(s) required for the propagation of feature annotation.</text>
</comment>
<dbReference type="Proteomes" id="UP000724148">
    <property type="component" value="Unassembled WGS sequence"/>
</dbReference>
<dbReference type="InterPro" id="IPR014729">
    <property type="entry name" value="Rossmann-like_a/b/a_fold"/>
</dbReference>
<keyword evidence="3 10" id="KW-0963">Cytoplasm</keyword>
<keyword evidence="7 10" id="KW-0648">Protein biosynthesis</keyword>
<dbReference type="Gene3D" id="3.40.50.620">
    <property type="entry name" value="HUPs"/>
    <property type="match status" value="2"/>
</dbReference>
<keyword evidence="6 10" id="KW-0067">ATP-binding</keyword>
<evidence type="ECO:0000256" key="10">
    <source>
        <dbReference type="HAMAP-Rule" id="MF_00177"/>
    </source>
</evidence>
<evidence type="ECO:0000256" key="1">
    <source>
        <dbReference type="ARBA" id="ARBA00004496"/>
    </source>
</evidence>
<evidence type="ECO:0000256" key="3">
    <source>
        <dbReference type="ARBA" id="ARBA00022490"/>
    </source>
</evidence>
<name>A0A931SAX9_9BACT</name>
<evidence type="ECO:0000256" key="9">
    <source>
        <dbReference type="ARBA" id="ARBA00048573"/>
    </source>
</evidence>
<dbReference type="GO" id="GO:0005737">
    <property type="term" value="C:cytoplasm"/>
    <property type="evidence" value="ECO:0007669"/>
    <property type="project" value="UniProtKB-SubCell"/>
</dbReference>
<dbReference type="GO" id="GO:0004824">
    <property type="term" value="F:lysine-tRNA ligase activity"/>
    <property type="evidence" value="ECO:0007669"/>
    <property type="project" value="UniProtKB-UniRule"/>
</dbReference>
<gene>
    <name evidence="10 11" type="primary">lysS</name>
    <name evidence="11" type="ORF">HYT40_00605</name>
</gene>
<protein>
    <recommendedName>
        <fullName evidence="10">Lysine--tRNA ligase</fullName>
        <ecNumber evidence="10">6.1.1.6</ecNumber>
    </recommendedName>
    <alternativeName>
        <fullName evidence="10">Lysyl-tRNA synthetase</fullName>
        <shortName evidence="10">LysRS</shortName>
    </alternativeName>
</protein>
<comment type="subcellular location">
    <subcellularLocation>
        <location evidence="1 10">Cytoplasm</location>
    </subcellularLocation>
</comment>
<dbReference type="InterPro" id="IPR008925">
    <property type="entry name" value="aa_tRNA-synth_I_cd-bd_sf"/>
</dbReference>
<dbReference type="EMBL" id="JACOZA010000011">
    <property type="protein sequence ID" value="MBI2096648.1"/>
    <property type="molecule type" value="Genomic_DNA"/>
</dbReference>
<dbReference type="Gene3D" id="1.10.10.770">
    <property type="match status" value="1"/>
</dbReference>
<dbReference type="PANTHER" id="PTHR37940">
    <property type="entry name" value="LYSINE--TRNA LIGASE"/>
    <property type="match status" value="1"/>
</dbReference>
<proteinExistence type="inferred from homology"/>
<feature type="short sequence motif" description="'HIGH' region" evidence="10">
    <location>
        <begin position="31"/>
        <end position="39"/>
    </location>
</feature>
<evidence type="ECO:0000256" key="4">
    <source>
        <dbReference type="ARBA" id="ARBA00022598"/>
    </source>
</evidence>